<dbReference type="EC" id="2.3.1.60" evidence="4"/>
<dbReference type="Gene3D" id="3.40.630.30">
    <property type="match status" value="1"/>
</dbReference>
<accession>A0A841GVC5</accession>
<dbReference type="EMBL" id="JACHIA010000002">
    <property type="protein sequence ID" value="MBB6069243.1"/>
    <property type="molecule type" value="Genomic_DNA"/>
</dbReference>
<dbReference type="Pfam" id="PF00583">
    <property type="entry name" value="Acetyltransf_1"/>
    <property type="match status" value="1"/>
</dbReference>
<comment type="caution">
    <text evidence="4">The sequence shown here is derived from an EMBL/GenBank/DDBJ whole genome shotgun (WGS) entry which is preliminary data.</text>
</comment>
<dbReference type="Proteomes" id="UP000582837">
    <property type="component" value="Unassembled WGS sequence"/>
</dbReference>
<name>A0A841GVC5_9BACT</name>
<gene>
    <name evidence="4" type="ORF">HNQ61_000858</name>
</gene>
<dbReference type="SUPFAM" id="SSF55729">
    <property type="entry name" value="Acyl-CoA N-acyltransferases (Nat)"/>
    <property type="match status" value="1"/>
</dbReference>
<evidence type="ECO:0000259" key="3">
    <source>
        <dbReference type="PROSITE" id="PS51186"/>
    </source>
</evidence>
<dbReference type="PROSITE" id="PS51186">
    <property type="entry name" value="GNAT"/>
    <property type="match status" value="1"/>
</dbReference>
<keyword evidence="5" id="KW-1185">Reference proteome</keyword>
<dbReference type="CDD" id="cd04301">
    <property type="entry name" value="NAT_SF"/>
    <property type="match status" value="1"/>
</dbReference>
<dbReference type="PANTHER" id="PTHR43877">
    <property type="entry name" value="AMINOALKYLPHOSPHONATE N-ACETYLTRANSFERASE-RELATED-RELATED"/>
    <property type="match status" value="1"/>
</dbReference>
<evidence type="ECO:0000256" key="2">
    <source>
        <dbReference type="ARBA" id="ARBA00023315"/>
    </source>
</evidence>
<organism evidence="4 5">
    <name type="scientific">Longimicrobium terrae</name>
    <dbReference type="NCBI Taxonomy" id="1639882"/>
    <lineage>
        <taxon>Bacteria</taxon>
        <taxon>Pseudomonadati</taxon>
        <taxon>Gemmatimonadota</taxon>
        <taxon>Longimicrobiia</taxon>
        <taxon>Longimicrobiales</taxon>
        <taxon>Longimicrobiaceae</taxon>
        <taxon>Longimicrobium</taxon>
    </lineage>
</organism>
<dbReference type="InterPro" id="IPR016181">
    <property type="entry name" value="Acyl_CoA_acyltransferase"/>
</dbReference>
<dbReference type="InterPro" id="IPR000182">
    <property type="entry name" value="GNAT_dom"/>
</dbReference>
<keyword evidence="2 4" id="KW-0012">Acyltransferase</keyword>
<dbReference type="AlphaFoldDB" id="A0A841GVC5"/>
<evidence type="ECO:0000313" key="4">
    <source>
        <dbReference type="EMBL" id="MBB6069243.1"/>
    </source>
</evidence>
<proteinExistence type="predicted"/>
<dbReference type="InterPro" id="IPR050832">
    <property type="entry name" value="Bact_Acetyltransf"/>
</dbReference>
<reference evidence="4 5" key="1">
    <citation type="submission" date="2020-08" db="EMBL/GenBank/DDBJ databases">
        <title>Genomic Encyclopedia of Type Strains, Phase IV (KMG-IV): sequencing the most valuable type-strain genomes for metagenomic binning, comparative biology and taxonomic classification.</title>
        <authorList>
            <person name="Goeker M."/>
        </authorList>
    </citation>
    <scope>NUCLEOTIDE SEQUENCE [LARGE SCALE GENOMIC DNA]</scope>
    <source>
        <strain evidence="4 5">DSM 29007</strain>
    </source>
</reference>
<feature type="domain" description="N-acetyltransferase" evidence="3">
    <location>
        <begin position="6"/>
        <end position="164"/>
    </location>
</feature>
<sequence length="164" mass="18362">MEVRVRRLRSGDEEAARALFALMEEVFETPGEPLGDVYLQLLLEDDRFWAMAAFDSGRIVGGMTAHTLRMTRSESSEIFIYDLAVREDVQRRGVGRRLMMELRDQAAAAGIRVLFVPAEDEDEHALHFYRAVGGVPSPVTFFTFGDDDEGFGDDGRPRTDDGVG</sequence>
<dbReference type="RefSeq" id="WP_170037996.1">
    <property type="nucleotide sequence ID" value="NZ_JABDTL010000002.1"/>
</dbReference>
<protein>
    <submittedName>
        <fullName evidence="4">Aminoglycoside 3-N-acetyltransferase I</fullName>
        <ecNumber evidence="4">2.3.1.60</ecNumber>
    </submittedName>
</protein>
<evidence type="ECO:0000313" key="5">
    <source>
        <dbReference type="Proteomes" id="UP000582837"/>
    </source>
</evidence>
<keyword evidence="1 4" id="KW-0808">Transferase</keyword>
<evidence type="ECO:0000256" key="1">
    <source>
        <dbReference type="ARBA" id="ARBA00022679"/>
    </source>
</evidence>
<dbReference type="GO" id="GO:0046353">
    <property type="term" value="F:aminoglycoside 3-N-acetyltransferase activity"/>
    <property type="evidence" value="ECO:0007669"/>
    <property type="project" value="UniProtKB-EC"/>
</dbReference>